<dbReference type="EMBL" id="JAMFTS010000005">
    <property type="protein sequence ID" value="KAJ4756167.1"/>
    <property type="molecule type" value="Genomic_DNA"/>
</dbReference>
<protein>
    <recommendedName>
        <fullName evidence="3">beta-glucosidase</fullName>
        <ecNumber evidence="3">3.2.1.21</ecNumber>
    </recommendedName>
</protein>
<dbReference type="PRINTS" id="PR00133">
    <property type="entry name" value="GLHYDRLASE3"/>
</dbReference>
<comment type="catalytic activity">
    <reaction evidence="1">
        <text>Hydrolysis of terminal, non-reducing beta-D-glucosyl residues with release of beta-D-glucose.</text>
        <dbReference type="EC" id="3.2.1.21"/>
    </reaction>
</comment>
<gene>
    <name evidence="10" type="ORF">LUZ62_090572</name>
</gene>
<dbReference type="SUPFAM" id="SSF51445">
    <property type="entry name" value="(Trans)glycosidases"/>
    <property type="match status" value="1"/>
</dbReference>
<dbReference type="InterPro" id="IPR017853">
    <property type="entry name" value="GH"/>
</dbReference>
<dbReference type="InterPro" id="IPR036881">
    <property type="entry name" value="Glyco_hydro_3_C_sf"/>
</dbReference>
<feature type="transmembrane region" description="Helical" evidence="7">
    <location>
        <begin position="107"/>
        <end position="132"/>
    </location>
</feature>
<keyword evidence="6" id="KW-0326">Glycosidase</keyword>
<comment type="similarity">
    <text evidence="2">Belongs to the glycosyl hydrolase 3 family.</text>
</comment>
<dbReference type="InterPro" id="IPR002772">
    <property type="entry name" value="Glyco_hydro_3_C"/>
</dbReference>
<evidence type="ECO:0000259" key="9">
    <source>
        <dbReference type="Pfam" id="PF01915"/>
    </source>
</evidence>
<dbReference type="InterPro" id="IPR001764">
    <property type="entry name" value="Glyco_hydro_3_N"/>
</dbReference>
<feature type="domain" description="Glycoside hydrolase family 3 C-terminal" evidence="9">
    <location>
        <begin position="541"/>
        <end position="750"/>
    </location>
</feature>
<dbReference type="AlphaFoldDB" id="A0AAV8CPM6"/>
<evidence type="ECO:0000256" key="6">
    <source>
        <dbReference type="ARBA" id="ARBA00023295"/>
    </source>
</evidence>
<accession>A0AAV8CPM6</accession>
<feature type="domain" description="Glycoside hydrolase family 3 N-terminal" evidence="8">
    <location>
        <begin position="176"/>
        <end position="504"/>
    </location>
</feature>
<keyword evidence="11" id="KW-1185">Reference proteome</keyword>
<sequence>MSKAQHDILFLKYLRCRCGDHKSCSPNFRRQARIIKIGKAEVITLSPYKLNPISLTIKIFQSSPFYSSVCSTYLLTLKHTNSSLVTQNHTVSKQFVSIRYLKQETCITCLFGFYFYFIYYLYMFFLFFGLGMGLVNKFMLLLFLLLCCSMSTKGALYKNPKIPIRVRVSDLLKRMTIAEKIGQMSQIERLNATDDVIKNYYIGSVLSGGGSPPLPNDTATDWVERIDAMQKAALSTRLGIPIIYGIDAVHGHNNVLNATIFPHNVGLGASRDPDLVKRIGQATALEARATGIPYVFAPCVAVCRDPRWGRCYESYSEDTDVVRQMTELIPGLQGDVPPDSPKGVPYVAGGKNVAACAKHYVGDDGAHNGIDENNTATSFHGLLSIHMAPYYTAIKKGVSTVMVSYSSWNGDKMHANHFLVTDFLKNKLRFRGFVISDWQGIDRITSPPYNNYTYSVLASVTAGIDMIMIPYNYTDFINDLTYLVKYNFIPMTRIDDAVSRILRVKFLMGLFDKPFADRSLINQLGNQKHREIAREAVRKSLVLLKNGKSPNETVLPLPKKSKKILVAGTHADNLGYQCGGWTIARQGLSGNNFTAGTSILQAIKNTVHPTTEVVFSERPTSSDLSDGKYDYAVVVVGELPYAETAGDNMNLMIPVPGARTIRRVCRVVKCVVVLISGRPLVVQPYIEMMDAFVAAWLPGSEGQGVADVLFGDYGFTGKLPRTWFKSVDQLPMNVGDKDYDPLFPFGYGLTTGTEPIKSI</sequence>
<dbReference type="Pfam" id="PF01915">
    <property type="entry name" value="Glyco_hydro_3_C"/>
    <property type="match status" value="1"/>
</dbReference>
<dbReference type="PANTHER" id="PTHR30620">
    <property type="entry name" value="PERIPLASMIC BETA-GLUCOSIDASE-RELATED"/>
    <property type="match status" value="1"/>
</dbReference>
<proteinExistence type="inferred from homology"/>
<evidence type="ECO:0000256" key="3">
    <source>
        <dbReference type="ARBA" id="ARBA00012744"/>
    </source>
</evidence>
<evidence type="ECO:0000256" key="2">
    <source>
        <dbReference type="ARBA" id="ARBA00005336"/>
    </source>
</evidence>
<evidence type="ECO:0000256" key="5">
    <source>
        <dbReference type="ARBA" id="ARBA00022801"/>
    </source>
</evidence>
<dbReference type="SUPFAM" id="SSF52279">
    <property type="entry name" value="Beta-D-glucan exohydrolase, C-terminal domain"/>
    <property type="match status" value="1"/>
</dbReference>
<dbReference type="InterPro" id="IPR036962">
    <property type="entry name" value="Glyco_hydro_3_N_sf"/>
</dbReference>
<dbReference type="PANTHER" id="PTHR30620:SF16">
    <property type="entry name" value="LYSOSOMAL BETA GLUCOSIDASE"/>
    <property type="match status" value="1"/>
</dbReference>
<dbReference type="Gene3D" id="3.20.20.300">
    <property type="entry name" value="Glycoside hydrolase, family 3, N-terminal domain"/>
    <property type="match status" value="1"/>
</dbReference>
<reference evidence="10" key="1">
    <citation type="submission" date="2022-08" db="EMBL/GenBank/DDBJ databases">
        <authorList>
            <person name="Marques A."/>
        </authorList>
    </citation>
    <scope>NUCLEOTIDE SEQUENCE</scope>
    <source>
        <strain evidence="10">RhyPub2mFocal</strain>
        <tissue evidence="10">Leaves</tissue>
    </source>
</reference>
<evidence type="ECO:0000256" key="1">
    <source>
        <dbReference type="ARBA" id="ARBA00000448"/>
    </source>
</evidence>
<evidence type="ECO:0000313" key="10">
    <source>
        <dbReference type="EMBL" id="KAJ4756167.1"/>
    </source>
</evidence>
<name>A0AAV8CPM6_9POAL</name>
<dbReference type="GO" id="GO:0008422">
    <property type="term" value="F:beta-glucosidase activity"/>
    <property type="evidence" value="ECO:0007669"/>
    <property type="project" value="UniProtKB-EC"/>
</dbReference>
<keyword evidence="7" id="KW-0812">Transmembrane</keyword>
<evidence type="ECO:0000313" key="11">
    <source>
        <dbReference type="Proteomes" id="UP001140206"/>
    </source>
</evidence>
<evidence type="ECO:0000259" key="8">
    <source>
        <dbReference type="Pfam" id="PF00933"/>
    </source>
</evidence>
<organism evidence="10 11">
    <name type="scientific">Rhynchospora pubera</name>
    <dbReference type="NCBI Taxonomy" id="906938"/>
    <lineage>
        <taxon>Eukaryota</taxon>
        <taxon>Viridiplantae</taxon>
        <taxon>Streptophyta</taxon>
        <taxon>Embryophyta</taxon>
        <taxon>Tracheophyta</taxon>
        <taxon>Spermatophyta</taxon>
        <taxon>Magnoliopsida</taxon>
        <taxon>Liliopsida</taxon>
        <taxon>Poales</taxon>
        <taxon>Cyperaceae</taxon>
        <taxon>Cyperoideae</taxon>
        <taxon>Rhynchosporeae</taxon>
        <taxon>Rhynchospora</taxon>
    </lineage>
</organism>
<comment type="caution">
    <text evidence="10">The sequence shown here is derived from an EMBL/GenBank/DDBJ whole genome shotgun (WGS) entry which is preliminary data.</text>
</comment>
<dbReference type="FunFam" id="3.40.50.1700:FF:000002">
    <property type="entry name" value="Glycosyl hydrolase family protein"/>
    <property type="match status" value="1"/>
</dbReference>
<evidence type="ECO:0000256" key="7">
    <source>
        <dbReference type="SAM" id="Phobius"/>
    </source>
</evidence>
<dbReference type="Proteomes" id="UP001140206">
    <property type="component" value="Chromosome 5"/>
</dbReference>
<dbReference type="EC" id="3.2.1.21" evidence="3"/>
<evidence type="ECO:0000256" key="4">
    <source>
        <dbReference type="ARBA" id="ARBA00022729"/>
    </source>
</evidence>
<dbReference type="GO" id="GO:0009251">
    <property type="term" value="P:glucan catabolic process"/>
    <property type="evidence" value="ECO:0007669"/>
    <property type="project" value="TreeGrafter"/>
</dbReference>
<keyword evidence="7" id="KW-1133">Transmembrane helix</keyword>
<dbReference type="Gene3D" id="3.40.50.1700">
    <property type="entry name" value="Glycoside hydrolase family 3 C-terminal domain"/>
    <property type="match status" value="1"/>
</dbReference>
<keyword evidence="5 10" id="KW-0378">Hydrolase</keyword>
<dbReference type="FunFam" id="3.20.20.300:FF:000003">
    <property type="entry name" value="Beta-D-glucan exohydrolase isoenzyme ExoI"/>
    <property type="match status" value="1"/>
</dbReference>
<keyword evidence="7" id="KW-0472">Membrane</keyword>
<dbReference type="InterPro" id="IPR051915">
    <property type="entry name" value="Cellulose_Degrad_GH3"/>
</dbReference>
<keyword evidence="4" id="KW-0732">Signal</keyword>
<dbReference type="Pfam" id="PF00933">
    <property type="entry name" value="Glyco_hydro_3"/>
    <property type="match status" value="1"/>
</dbReference>